<dbReference type="Proteomes" id="UP001140560">
    <property type="component" value="Unassembled WGS sequence"/>
</dbReference>
<accession>A0A9W8Y9N3</accession>
<proteinExistence type="predicted"/>
<dbReference type="AlphaFoldDB" id="A0A9W8Y9N3"/>
<dbReference type="EMBL" id="JAPEUY010000007">
    <property type="protein sequence ID" value="KAJ4371216.1"/>
    <property type="molecule type" value="Genomic_DNA"/>
</dbReference>
<sequence>MVLQPVGQKLFASIGKADALESDYGPDHPGFVQSIGAKRTPKVLDPYHLDTYIMRTLDDGYDTDLHSLSDRNSTSIRFSLDCAPSRAD</sequence>
<gene>
    <name evidence="1" type="ORF">N0V83_004432</name>
</gene>
<comment type="caution">
    <text evidence="1">The sequence shown here is derived from an EMBL/GenBank/DDBJ whole genome shotgun (WGS) entry which is preliminary data.</text>
</comment>
<organism evidence="1 2">
    <name type="scientific">Neocucurbitaria cava</name>
    <dbReference type="NCBI Taxonomy" id="798079"/>
    <lineage>
        <taxon>Eukaryota</taxon>
        <taxon>Fungi</taxon>
        <taxon>Dikarya</taxon>
        <taxon>Ascomycota</taxon>
        <taxon>Pezizomycotina</taxon>
        <taxon>Dothideomycetes</taxon>
        <taxon>Pleosporomycetidae</taxon>
        <taxon>Pleosporales</taxon>
        <taxon>Pleosporineae</taxon>
        <taxon>Cucurbitariaceae</taxon>
        <taxon>Neocucurbitaria</taxon>
    </lineage>
</organism>
<reference evidence="1" key="1">
    <citation type="submission" date="2022-10" db="EMBL/GenBank/DDBJ databases">
        <title>Tapping the CABI collections for fungal endophytes: first genome assemblies for Collariella, Neodidymelliopsis, Ascochyta clinopodiicola, Didymella pomorum, Didymosphaeria variabile, Neocosmospora piperis and Neocucurbitaria cava.</title>
        <authorList>
            <person name="Hill R."/>
        </authorList>
    </citation>
    <scope>NUCLEOTIDE SEQUENCE</scope>
    <source>
        <strain evidence="1">IMI 356814</strain>
    </source>
</reference>
<protein>
    <submittedName>
        <fullName evidence="1">Uncharacterized protein</fullName>
    </submittedName>
</protein>
<name>A0A9W8Y9N3_9PLEO</name>
<evidence type="ECO:0000313" key="2">
    <source>
        <dbReference type="Proteomes" id="UP001140560"/>
    </source>
</evidence>
<keyword evidence="2" id="KW-1185">Reference proteome</keyword>
<evidence type="ECO:0000313" key="1">
    <source>
        <dbReference type="EMBL" id="KAJ4371216.1"/>
    </source>
</evidence>